<dbReference type="SUPFAM" id="SSF48613">
    <property type="entry name" value="Heme oxygenase-like"/>
    <property type="match status" value="1"/>
</dbReference>
<dbReference type="CDD" id="cd19165">
    <property type="entry name" value="HemeO"/>
    <property type="match status" value="1"/>
</dbReference>
<dbReference type="EMBL" id="MU839835">
    <property type="protein sequence ID" value="KAK1754815.1"/>
    <property type="molecule type" value="Genomic_DNA"/>
</dbReference>
<organism evidence="6 7">
    <name type="scientific">Echria macrotheca</name>
    <dbReference type="NCBI Taxonomy" id="438768"/>
    <lineage>
        <taxon>Eukaryota</taxon>
        <taxon>Fungi</taxon>
        <taxon>Dikarya</taxon>
        <taxon>Ascomycota</taxon>
        <taxon>Pezizomycotina</taxon>
        <taxon>Sordariomycetes</taxon>
        <taxon>Sordariomycetidae</taxon>
        <taxon>Sordariales</taxon>
        <taxon>Schizotheciaceae</taxon>
        <taxon>Echria</taxon>
    </lineage>
</organism>
<dbReference type="Proteomes" id="UP001239445">
    <property type="component" value="Unassembled WGS sequence"/>
</dbReference>
<keyword evidence="7" id="KW-1185">Reference proteome</keyword>
<keyword evidence="1" id="KW-0349">Heme</keyword>
<sequence>MGPQQAAASAGVVRPHIGDRINVATRSVHARLNKAILERLPRAIPPQATNPCLYASGILHVAPIYLVFESLWRSLISDETNPPEPHPAFLTPAQVSLYPATHAHGKTTPSSEPPSCSPEVRAALAHLYLPGLARTPSLFSDLRAITGWSPSELSDQLRHAASTGRLSQLIKHTKAAVSRQPHVLLAYAWVLYMALFSGGRYLRASLEDAGPAFWSHKADPLVPGGCECCEPDGTETQTPPLSFFRFDTPEDGEDLKREFKTRLAEAEANLTGREVDDVVREAICLFDNMVLLVGQLDGLWGGDAGSAAARLPLTPREGWAAALMLPRFGKIRDSLVVARERGFRGLGGLGSGSTRGGGSSDAGAGSIGGGREDDGFPLEVEEEDNKHRFRAVHFGGETKAPEVAEGDEGSEGRKGRSMSSSFPPVMNAIVVLGIMGVIWALGQVSSE</sequence>
<feature type="region of interest" description="Disordered" evidence="4">
    <location>
        <begin position="348"/>
        <end position="377"/>
    </location>
</feature>
<evidence type="ECO:0008006" key="8">
    <source>
        <dbReference type="Google" id="ProtNLM"/>
    </source>
</evidence>
<dbReference type="Pfam" id="PF01126">
    <property type="entry name" value="Heme_oxygenase"/>
    <property type="match status" value="1"/>
</dbReference>
<feature type="compositionally biased region" description="Gly residues" evidence="4">
    <location>
        <begin position="348"/>
        <end position="369"/>
    </location>
</feature>
<accession>A0AAJ0FB57</accession>
<keyword evidence="5" id="KW-0812">Transmembrane</keyword>
<name>A0AAJ0FB57_9PEZI</name>
<dbReference type="Gene3D" id="1.20.910.10">
    <property type="entry name" value="Heme oxygenase-like"/>
    <property type="match status" value="1"/>
</dbReference>
<evidence type="ECO:0000256" key="3">
    <source>
        <dbReference type="ARBA" id="ARBA00023004"/>
    </source>
</evidence>
<comment type="caution">
    <text evidence="6">The sequence shown here is derived from an EMBL/GenBank/DDBJ whole genome shotgun (WGS) entry which is preliminary data.</text>
</comment>
<keyword evidence="2" id="KW-0479">Metal-binding</keyword>
<dbReference type="InterPro" id="IPR016053">
    <property type="entry name" value="Haem_Oase-like"/>
</dbReference>
<feature type="transmembrane region" description="Helical" evidence="5">
    <location>
        <begin position="422"/>
        <end position="442"/>
    </location>
</feature>
<proteinExistence type="predicted"/>
<dbReference type="GO" id="GO:0006788">
    <property type="term" value="P:heme oxidation"/>
    <property type="evidence" value="ECO:0007669"/>
    <property type="project" value="InterPro"/>
</dbReference>
<dbReference type="GO" id="GO:0046872">
    <property type="term" value="F:metal ion binding"/>
    <property type="evidence" value="ECO:0007669"/>
    <property type="project" value="UniProtKB-KW"/>
</dbReference>
<dbReference type="InterPro" id="IPR016084">
    <property type="entry name" value="Haem_Oase-like_multi-hlx"/>
</dbReference>
<dbReference type="GO" id="GO:0004392">
    <property type="term" value="F:heme oxygenase (decyclizing) activity"/>
    <property type="evidence" value="ECO:0007669"/>
    <property type="project" value="InterPro"/>
</dbReference>
<evidence type="ECO:0000256" key="2">
    <source>
        <dbReference type="ARBA" id="ARBA00022723"/>
    </source>
</evidence>
<feature type="region of interest" description="Disordered" evidence="4">
    <location>
        <begin position="390"/>
        <end position="420"/>
    </location>
</feature>
<protein>
    <recommendedName>
        <fullName evidence="8">Heme oxygenase-like protein</fullName>
    </recommendedName>
</protein>
<dbReference type="AlphaFoldDB" id="A0AAJ0FB57"/>
<reference evidence="6" key="1">
    <citation type="submission" date="2023-06" db="EMBL/GenBank/DDBJ databases">
        <title>Genome-scale phylogeny and comparative genomics of the fungal order Sordariales.</title>
        <authorList>
            <consortium name="Lawrence Berkeley National Laboratory"/>
            <person name="Hensen N."/>
            <person name="Bonometti L."/>
            <person name="Westerberg I."/>
            <person name="Brannstrom I.O."/>
            <person name="Guillou S."/>
            <person name="Cros-Aarteil S."/>
            <person name="Calhoun S."/>
            <person name="Haridas S."/>
            <person name="Kuo A."/>
            <person name="Mondo S."/>
            <person name="Pangilinan J."/>
            <person name="Riley R."/>
            <person name="Labutti K."/>
            <person name="Andreopoulos B."/>
            <person name="Lipzen A."/>
            <person name="Chen C."/>
            <person name="Yanf M."/>
            <person name="Daum C."/>
            <person name="Ng V."/>
            <person name="Clum A."/>
            <person name="Steindorff A."/>
            <person name="Ohm R."/>
            <person name="Martin F."/>
            <person name="Silar P."/>
            <person name="Natvig D."/>
            <person name="Lalanne C."/>
            <person name="Gautier V."/>
            <person name="Ament-Velasquez S.L."/>
            <person name="Kruys A."/>
            <person name="Hutchinson M.I."/>
            <person name="Powell A.J."/>
            <person name="Barry K."/>
            <person name="Miller A.N."/>
            <person name="Grigoriev I.V."/>
            <person name="Debuchy R."/>
            <person name="Gladieux P."/>
            <person name="Thoren M.H."/>
            <person name="Johannesson H."/>
        </authorList>
    </citation>
    <scope>NUCLEOTIDE SEQUENCE</scope>
    <source>
        <strain evidence="6">PSN4</strain>
    </source>
</reference>
<evidence type="ECO:0000256" key="1">
    <source>
        <dbReference type="ARBA" id="ARBA00022617"/>
    </source>
</evidence>
<evidence type="ECO:0000313" key="6">
    <source>
        <dbReference type="EMBL" id="KAK1754815.1"/>
    </source>
</evidence>
<keyword evidence="3" id="KW-0408">Iron</keyword>
<evidence type="ECO:0000256" key="4">
    <source>
        <dbReference type="SAM" id="MobiDB-lite"/>
    </source>
</evidence>
<dbReference type="PANTHER" id="PTHR10720:SF0">
    <property type="entry name" value="HEME OXYGENASE"/>
    <property type="match status" value="1"/>
</dbReference>
<gene>
    <name evidence="6" type="ORF">QBC47DRAFT_226701</name>
</gene>
<keyword evidence="5" id="KW-0472">Membrane</keyword>
<evidence type="ECO:0000313" key="7">
    <source>
        <dbReference type="Proteomes" id="UP001239445"/>
    </source>
</evidence>
<evidence type="ECO:0000256" key="5">
    <source>
        <dbReference type="SAM" id="Phobius"/>
    </source>
</evidence>
<dbReference type="PANTHER" id="PTHR10720">
    <property type="entry name" value="HEME OXYGENASE"/>
    <property type="match status" value="1"/>
</dbReference>
<keyword evidence="5" id="KW-1133">Transmembrane helix</keyword>
<dbReference type="InterPro" id="IPR002051">
    <property type="entry name" value="Haem_Oase"/>
</dbReference>